<gene>
    <name evidence="3" type="ORF">NTJ_14044</name>
</gene>
<keyword evidence="1 2" id="KW-0193">Cuticle</keyword>
<dbReference type="Proteomes" id="UP001307889">
    <property type="component" value="Chromosome 12"/>
</dbReference>
<reference evidence="3 4" key="1">
    <citation type="submission" date="2023-09" db="EMBL/GenBank/DDBJ databases">
        <title>Nesidiocoris tenuis whole genome shotgun sequence.</title>
        <authorList>
            <person name="Shibata T."/>
            <person name="Shimoda M."/>
            <person name="Kobayashi T."/>
            <person name="Uehara T."/>
        </authorList>
    </citation>
    <scope>NUCLEOTIDE SEQUENCE [LARGE SCALE GENOMIC DNA]</scope>
    <source>
        <strain evidence="3 4">Japan</strain>
    </source>
</reference>
<dbReference type="InterPro" id="IPR051217">
    <property type="entry name" value="Insect_Cuticle_Struc_Prot"/>
</dbReference>
<evidence type="ECO:0000256" key="1">
    <source>
        <dbReference type="ARBA" id="ARBA00022460"/>
    </source>
</evidence>
<evidence type="ECO:0000256" key="2">
    <source>
        <dbReference type="PROSITE-ProRule" id="PRU00497"/>
    </source>
</evidence>
<dbReference type="InterPro" id="IPR000618">
    <property type="entry name" value="Insect_cuticle"/>
</dbReference>
<dbReference type="PANTHER" id="PTHR12236">
    <property type="entry name" value="STRUCTURAL CONTITUENT OF CUTICLE"/>
    <property type="match status" value="1"/>
</dbReference>
<dbReference type="PANTHER" id="PTHR12236:SF95">
    <property type="entry name" value="CUTICULAR PROTEIN 76BD, ISOFORM C-RELATED"/>
    <property type="match status" value="1"/>
</dbReference>
<name>A0ABN7BEF8_9HEMI</name>
<evidence type="ECO:0000313" key="4">
    <source>
        <dbReference type="Proteomes" id="UP001307889"/>
    </source>
</evidence>
<dbReference type="EMBL" id="AP028920">
    <property type="protein sequence ID" value="BET01228.1"/>
    <property type="molecule type" value="Genomic_DNA"/>
</dbReference>
<sequence length="265" mass="30128">MVGRTKRICHLNRREAPTNHEMADVMLLSSCSKTQLCQTRCLIFGSCSHLGLLNLDNLAAKCLVYLWVASVFSITGASAERRRPYHYASFVGPVSGDAEEISVPRAVAPYPYNSEYEQQNDMTFDYVAKPEYSFVYGVEDPGLGKSHNHEESRDGDVVKGEYSVLEPDGSVRRVVYTSDEGGFRATVTTTPPEKGWKLPPQPSEAIMDTSDLPDHEFDYDDDHHTYPEYENEGEDSKQRLYMKKVRSKYSKPTIVKRRTVYKNHH</sequence>
<dbReference type="Pfam" id="PF00379">
    <property type="entry name" value="Chitin_bind_4"/>
    <property type="match status" value="1"/>
</dbReference>
<keyword evidence="4" id="KW-1185">Reference proteome</keyword>
<accession>A0ABN7BEF8</accession>
<dbReference type="PRINTS" id="PR00947">
    <property type="entry name" value="CUTICLE"/>
</dbReference>
<evidence type="ECO:0000313" key="3">
    <source>
        <dbReference type="EMBL" id="BET01228.1"/>
    </source>
</evidence>
<proteinExistence type="predicted"/>
<dbReference type="PROSITE" id="PS51155">
    <property type="entry name" value="CHIT_BIND_RR_2"/>
    <property type="match status" value="1"/>
</dbReference>
<organism evidence="3 4">
    <name type="scientific">Nesidiocoris tenuis</name>
    <dbReference type="NCBI Taxonomy" id="355587"/>
    <lineage>
        <taxon>Eukaryota</taxon>
        <taxon>Metazoa</taxon>
        <taxon>Ecdysozoa</taxon>
        <taxon>Arthropoda</taxon>
        <taxon>Hexapoda</taxon>
        <taxon>Insecta</taxon>
        <taxon>Pterygota</taxon>
        <taxon>Neoptera</taxon>
        <taxon>Paraneoptera</taxon>
        <taxon>Hemiptera</taxon>
        <taxon>Heteroptera</taxon>
        <taxon>Panheteroptera</taxon>
        <taxon>Cimicomorpha</taxon>
        <taxon>Miridae</taxon>
        <taxon>Dicyphina</taxon>
        <taxon>Nesidiocoris</taxon>
    </lineage>
</organism>
<protein>
    <submittedName>
        <fullName evidence="3">Insect cuticle protein</fullName>
    </submittedName>
</protein>